<dbReference type="InterPro" id="IPR000160">
    <property type="entry name" value="GGDEF_dom"/>
</dbReference>
<dbReference type="GO" id="GO:0043709">
    <property type="term" value="P:cell adhesion involved in single-species biofilm formation"/>
    <property type="evidence" value="ECO:0007669"/>
    <property type="project" value="TreeGrafter"/>
</dbReference>
<feature type="transmembrane region" description="Helical" evidence="3">
    <location>
        <begin position="102"/>
        <end position="125"/>
    </location>
</feature>
<evidence type="ECO:0000256" key="3">
    <source>
        <dbReference type="SAM" id="Phobius"/>
    </source>
</evidence>
<accession>A0A2S7UTN9</accession>
<sequence>MNLSFLKFHRHLFLILLLVITSIVAITTHLGTLKEASELDWFDAVGEAGITLVTLVWIFFILISRPSGKVTNLLFVGLTLTHVSMLLDFIDEFYFYTSDSAWLGTIESLPAPVGMIIMSVALYWWHQEQMSINAQLRNTERYYRDHSLTDFVTGLYSAKYMKNQLQREIINAGIHQQSFVMMLIDIRKFDSFNRKYGDQQGDTLLRETAQLILMNLRDEDLACRYASDRFIILMPNTSVQTAQTVATHIEQAIANLAFKIGNSAAAQYQHVTSCVMECNGEDEYLNVLDKLNDRMLATKHDINNQASPNQLIHSKDVA</sequence>
<dbReference type="GO" id="GO:0052621">
    <property type="term" value="F:diguanylate cyclase activity"/>
    <property type="evidence" value="ECO:0007669"/>
    <property type="project" value="UniProtKB-EC"/>
</dbReference>
<dbReference type="Gene3D" id="3.30.70.270">
    <property type="match status" value="1"/>
</dbReference>
<evidence type="ECO:0000256" key="2">
    <source>
        <dbReference type="ARBA" id="ARBA00034247"/>
    </source>
</evidence>
<dbReference type="NCBIfam" id="TIGR00254">
    <property type="entry name" value="GGDEF"/>
    <property type="match status" value="1"/>
</dbReference>
<evidence type="ECO:0000259" key="4">
    <source>
        <dbReference type="PROSITE" id="PS50887"/>
    </source>
</evidence>
<comment type="catalytic activity">
    <reaction evidence="2">
        <text>2 GTP = 3',3'-c-di-GMP + 2 diphosphate</text>
        <dbReference type="Rhea" id="RHEA:24898"/>
        <dbReference type="ChEBI" id="CHEBI:33019"/>
        <dbReference type="ChEBI" id="CHEBI:37565"/>
        <dbReference type="ChEBI" id="CHEBI:58805"/>
        <dbReference type="EC" id="2.7.7.65"/>
    </reaction>
</comment>
<name>A0A2S7UTN9_9GAMM</name>
<comment type="caution">
    <text evidence="5">The sequence shown here is derived from an EMBL/GenBank/DDBJ whole genome shotgun (WGS) entry which is preliminary data.</text>
</comment>
<evidence type="ECO:0000313" key="5">
    <source>
        <dbReference type="EMBL" id="PQJ53346.1"/>
    </source>
</evidence>
<dbReference type="PANTHER" id="PTHR45138:SF9">
    <property type="entry name" value="DIGUANYLATE CYCLASE DGCM-RELATED"/>
    <property type="match status" value="1"/>
</dbReference>
<dbReference type="CDD" id="cd01949">
    <property type="entry name" value="GGDEF"/>
    <property type="match status" value="1"/>
</dbReference>
<dbReference type="SMART" id="SM00267">
    <property type="entry name" value="GGDEF"/>
    <property type="match status" value="1"/>
</dbReference>
<feature type="transmembrane region" description="Helical" evidence="3">
    <location>
        <begin position="44"/>
        <end position="63"/>
    </location>
</feature>
<dbReference type="InterPro" id="IPR029787">
    <property type="entry name" value="Nucleotide_cyclase"/>
</dbReference>
<keyword evidence="6" id="KW-1185">Reference proteome</keyword>
<dbReference type="RefSeq" id="WP_105051828.1">
    <property type="nucleotide sequence ID" value="NZ_BMYG01000003.1"/>
</dbReference>
<evidence type="ECO:0000256" key="1">
    <source>
        <dbReference type="ARBA" id="ARBA00012528"/>
    </source>
</evidence>
<keyword evidence="3" id="KW-0812">Transmembrane</keyword>
<gene>
    <name evidence="5" type="ORF">BTO11_06460</name>
</gene>
<dbReference type="EMBL" id="MSCH01000003">
    <property type="protein sequence ID" value="PQJ53346.1"/>
    <property type="molecule type" value="Genomic_DNA"/>
</dbReference>
<keyword evidence="3" id="KW-0472">Membrane</keyword>
<organism evidence="5 6">
    <name type="scientific">Psychrosphaera saromensis</name>
    <dbReference type="NCBI Taxonomy" id="716813"/>
    <lineage>
        <taxon>Bacteria</taxon>
        <taxon>Pseudomonadati</taxon>
        <taxon>Pseudomonadota</taxon>
        <taxon>Gammaproteobacteria</taxon>
        <taxon>Alteromonadales</taxon>
        <taxon>Pseudoalteromonadaceae</taxon>
        <taxon>Psychrosphaera</taxon>
    </lineage>
</organism>
<dbReference type="InterPro" id="IPR043128">
    <property type="entry name" value="Rev_trsase/Diguanyl_cyclase"/>
</dbReference>
<dbReference type="GO" id="GO:0005886">
    <property type="term" value="C:plasma membrane"/>
    <property type="evidence" value="ECO:0007669"/>
    <property type="project" value="TreeGrafter"/>
</dbReference>
<dbReference type="Proteomes" id="UP000239007">
    <property type="component" value="Unassembled WGS sequence"/>
</dbReference>
<dbReference type="EC" id="2.7.7.65" evidence="1"/>
<dbReference type="SUPFAM" id="SSF55073">
    <property type="entry name" value="Nucleotide cyclase"/>
    <property type="match status" value="1"/>
</dbReference>
<feature type="transmembrane region" description="Helical" evidence="3">
    <location>
        <begin position="70"/>
        <end position="90"/>
    </location>
</feature>
<feature type="transmembrane region" description="Helical" evidence="3">
    <location>
        <begin position="12"/>
        <end position="32"/>
    </location>
</feature>
<proteinExistence type="predicted"/>
<feature type="domain" description="GGDEF" evidence="4">
    <location>
        <begin position="177"/>
        <end position="311"/>
    </location>
</feature>
<reference evidence="5 6" key="1">
    <citation type="submission" date="2016-12" db="EMBL/GenBank/DDBJ databases">
        <title>Diversity of luminous bacteria.</title>
        <authorList>
            <person name="Yoshizawa S."/>
            <person name="Kogure K."/>
        </authorList>
    </citation>
    <scope>NUCLEOTIDE SEQUENCE [LARGE SCALE GENOMIC DNA]</scope>
    <source>
        <strain evidence="5 6">SA4-48</strain>
    </source>
</reference>
<evidence type="ECO:0000313" key="6">
    <source>
        <dbReference type="Proteomes" id="UP000239007"/>
    </source>
</evidence>
<dbReference type="PROSITE" id="PS50887">
    <property type="entry name" value="GGDEF"/>
    <property type="match status" value="1"/>
</dbReference>
<dbReference type="GO" id="GO:1902201">
    <property type="term" value="P:negative regulation of bacterial-type flagellum-dependent cell motility"/>
    <property type="evidence" value="ECO:0007669"/>
    <property type="project" value="TreeGrafter"/>
</dbReference>
<protein>
    <recommendedName>
        <fullName evidence="1">diguanylate cyclase</fullName>
        <ecNumber evidence="1">2.7.7.65</ecNumber>
    </recommendedName>
</protein>
<dbReference type="InterPro" id="IPR050469">
    <property type="entry name" value="Diguanylate_Cyclase"/>
</dbReference>
<dbReference type="Pfam" id="PF00990">
    <property type="entry name" value="GGDEF"/>
    <property type="match status" value="1"/>
</dbReference>
<keyword evidence="3" id="KW-1133">Transmembrane helix</keyword>
<dbReference type="AlphaFoldDB" id="A0A2S7UTN9"/>
<dbReference type="OrthoDB" id="5914567at2"/>
<dbReference type="PANTHER" id="PTHR45138">
    <property type="entry name" value="REGULATORY COMPONENTS OF SENSORY TRANSDUCTION SYSTEM"/>
    <property type="match status" value="1"/>
</dbReference>